<dbReference type="InterPro" id="IPR001789">
    <property type="entry name" value="Sig_transdc_resp-reg_receiver"/>
</dbReference>
<evidence type="ECO:0000313" key="4">
    <source>
        <dbReference type="EMBL" id="SMG05888.1"/>
    </source>
</evidence>
<gene>
    <name evidence="4" type="ORF">SAMN05660862_0089</name>
</gene>
<dbReference type="GO" id="GO:0000156">
    <property type="term" value="F:phosphorelay response regulator activity"/>
    <property type="evidence" value="ECO:0007669"/>
    <property type="project" value="InterPro"/>
</dbReference>
<dbReference type="STRING" id="561061.SAMN05660862_0089"/>
<dbReference type="RefSeq" id="WP_317042121.1">
    <property type="nucleotide sequence ID" value="NZ_FXAU01000001.1"/>
</dbReference>
<dbReference type="SUPFAM" id="SSF52172">
    <property type="entry name" value="CheY-like"/>
    <property type="match status" value="1"/>
</dbReference>
<name>A0A1X7HW20_9SPHI</name>
<feature type="modified residue" description="4-aspartylphosphate" evidence="1">
    <location>
        <position position="55"/>
    </location>
</feature>
<dbReference type="Pfam" id="PF00072">
    <property type="entry name" value="Response_reg"/>
    <property type="match status" value="1"/>
</dbReference>
<evidence type="ECO:0000313" key="5">
    <source>
        <dbReference type="Proteomes" id="UP000192980"/>
    </source>
</evidence>
<proteinExistence type="predicted"/>
<dbReference type="InterPro" id="IPR046947">
    <property type="entry name" value="LytR-like"/>
</dbReference>
<dbReference type="PROSITE" id="PS50930">
    <property type="entry name" value="HTH_LYTTR"/>
    <property type="match status" value="1"/>
</dbReference>
<accession>A0A1X7HW20</accession>
<dbReference type="AlphaFoldDB" id="A0A1X7HW20"/>
<sequence length="249" mass="28725">MMTSIIVDDELNNIEVLQQYLQEHLPNVQVLAHAQSVDEAKKLIQNHQPDLLFLDIQMPNKNGFDLLKELPHIDFEVIFITAFDQYGIQAIKFSALDYLLKPLDVTELIQAVHKAERRITSKKYNKGIDNLLENIKQTAPVDDPRIALPTLQETHYVNISKIVRCQAEDNYTHIWLDSGAPILVSKTLKVFVELLSPHHFIRTHQSHLVNKKYIKSFLKEDGGALLMLDNTRVPISRQRKESVKKYLNN</sequence>
<dbReference type="GO" id="GO:0003677">
    <property type="term" value="F:DNA binding"/>
    <property type="evidence" value="ECO:0007669"/>
    <property type="project" value="InterPro"/>
</dbReference>
<dbReference type="Pfam" id="PF04397">
    <property type="entry name" value="LytTR"/>
    <property type="match status" value="1"/>
</dbReference>
<keyword evidence="5" id="KW-1185">Reference proteome</keyword>
<dbReference type="EMBL" id="FXAU01000001">
    <property type="protein sequence ID" value="SMG05888.1"/>
    <property type="molecule type" value="Genomic_DNA"/>
</dbReference>
<reference evidence="4 5" key="1">
    <citation type="submission" date="2017-04" db="EMBL/GenBank/DDBJ databases">
        <authorList>
            <person name="Afonso C.L."/>
            <person name="Miller P.J."/>
            <person name="Scott M.A."/>
            <person name="Spackman E."/>
            <person name="Goraichik I."/>
            <person name="Dimitrov K.M."/>
            <person name="Suarez D.L."/>
            <person name="Swayne D.E."/>
        </authorList>
    </citation>
    <scope>NUCLEOTIDE SEQUENCE [LARGE SCALE GENOMIC DNA]</scope>
    <source>
        <strain evidence="4 5">DSM 22418</strain>
    </source>
</reference>
<dbReference type="SMART" id="SM00448">
    <property type="entry name" value="REC"/>
    <property type="match status" value="1"/>
</dbReference>
<evidence type="ECO:0000259" key="3">
    <source>
        <dbReference type="PROSITE" id="PS50930"/>
    </source>
</evidence>
<feature type="domain" description="Response regulatory" evidence="2">
    <location>
        <begin position="3"/>
        <end position="116"/>
    </location>
</feature>
<evidence type="ECO:0000259" key="2">
    <source>
        <dbReference type="PROSITE" id="PS50110"/>
    </source>
</evidence>
<dbReference type="InterPro" id="IPR011006">
    <property type="entry name" value="CheY-like_superfamily"/>
</dbReference>
<keyword evidence="1" id="KW-0597">Phosphoprotein</keyword>
<dbReference type="InterPro" id="IPR007492">
    <property type="entry name" value="LytTR_DNA-bd_dom"/>
</dbReference>
<dbReference type="Gene3D" id="3.40.50.2300">
    <property type="match status" value="1"/>
</dbReference>
<protein>
    <submittedName>
        <fullName evidence="4">Two component transcriptional regulator, LytTR family</fullName>
    </submittedName>
</protein>
<dbReference type="Gene3D" id="2.40.50.1020">
    <property type="entry name" value="LytTr DNA-binding domain"/>
    <property type="match status" value="1"/>
</dbReference>
<dbReference type="Proteomes" id="UP000192980">
    <property type="component" value="Unassembled WGS sequence"/>
</dbReference>
<evidence type="ECO:0000256" key="1">
    <source>
        <dbReference type="PROSITE-ProRule" id="PRU00169"/>
    </source>
</evidence>
<dbReference type="PANTHER" id="PTHR37299:SF1">
    <property type="entry name" value="STAGE 0 SPORULATION PROTEIN A HOMOLOG"/>
    <property type="match status" value="1"/>
</dbReference>
<dbReference type="PANTHER" id="PTHR37299">
    <property type="entry name" value="TRANSCRIPTIONAL REGULATOR-RELATED"/>
    <property type="match status" value="1"/>
</dbReference>
<dbReference type="SMART" id="SM00850">
    <property type="entry name" value="LytTR"/>
    <property type="match status" value="1"/>
</dbReference>
<feature type="domain" description="HTH LytTR-type" evidence="3">
    <location>
        <begin position="146"/>
        <end position="249"/>
    </location>
</feature>
<organism evidence="4 5">
    <name type="scientific">Sphingobacterium psychroaquaticum</name>
    <dbReference type="NCBI Taxonomy" id="561061"/>
    <lineage>
        <taxon>Bacteria</taxon>
        <taxon>Pseudomonadati</taxon>
        <taxon>Bacteroidota</taxon>
        <taxon>Sphingobacteriia</taxon>
        <taxon>Sphingobacteriales</taxon>
        <taxon>Sphingobacteriaceae</taxon>
        <taxon>Sphingobacterium</taxon>
    </lineage>
</organism>
<dbReference type="PROSITE" id="PS50110">
    <property type="entry name" value="RESPONSE_REGULATORY"/>
    <property type="match status" value="1"/>
</dbReference>